<dbReference type="PANTHER" id="PTHR10859:SF91">
    <property type="entry name" value="DOLICHYL-PHOSPHATE BETA-GLUCOSYLTRANSFERASE"/>
    <property type="match status" value="1"/>
</dbReference>
<dbReference type="GO" id="GO:0016740">
    <property type="term" value="F:transferase activity"/>
    <property type="evidence" value="ECO:0007669"/>
    <property type="project" value="UniProtKB-KW"/>
</dbReference>
<organism evidence="3 4">
    <name type="scientific">Besnoitia besnoiti</name>
    <name type="common">Apicomplexan protozoan</name>
    <dbReference type="NCBI Taxonomy" id="94643"/>
    <lineage>
        <taxon>Eukaryota</taxon>
        <taxon>Sar</taxon>
        <taxon>Alveolata</taxon>
        <taxon>Apicomplexa</taxon>
        <taxon>Conoidasida</taxon>
        <taxon>Coccidia</taxon>
        <taxon>Eucoccidiorida</taxon>
        <taxon>Eimeriorina</taxon>
        <taxon>Sarcocystidae</taxon>
        <taxon>Besnoitia</taxon>
    </lineage>
</organism>
<evidence type="ECO:0000313" key="3">
    <source>
        <dbReference type="EMBL" id="PFH34868.1"/>
    </source>
</evidence>
<feature type="region of interest" description="Disordered" evidence="1">
    <location>
        <begin position="169"/>
        <end position="202"/>
    </location>
</feature>
<dbReference type="GO" id="GO:0006487">
    <property type="term" value="P:protein N-linked glycosylation"/>
    <property type="evidence" value="ECO:0007669"/>
    <property type="project" value="TreeGrafter"/>
</dbReference>
<dbReference type="SUPFAM" id="SSF53448">
    <property type="entry name" value="Nucleotide-diphospho-sugar transferases"/>
    <property type="match status" value="2"/>
</dbReference>
<feature type="compositionally biased region" description="Low complexity" evidence="1">
    <location>
        <begin position="190"/>
        <end position="202"/>
    </location>
</feature>
<evidence type="ECO:0000256" key="2">
    <source>
        <dbReference type="SAM" id="Phobius"/>
    </source>
</evidence>
<sequence>MGGSLAALLLEFAGVWPPKGLPAARPAPAPFLFCVLLAAALLWAVVKLLLWLLEPLLQWQQENGKPPRSFLLAPLSSLSPGAAFPSCSLPPAASPASLTGAAEDLLQRPPSVDLTVVVPAFNEALRLPVALAELLWFLEARRAASGLSAASCRPASSLSSSLLSSPDLASSARARPERQATEAAGAGGVPATASRAPSAPPDSSASTFWARVACLSPPAGLLEQAVERAPQSPFFTYEIIVVDDGSSDGTCDIPGLLAAAILSPSSSPSAGLAARAASAAFEEASRACGEVHRGTRLAEPSRQSAACACPDASSFSSSFSLQSSVATAAVRAAAKVHLRAQHRLAEACPSPEERPAEASAEAESEAARNDAPSPPLRGEGAGVPASSPLAAVRLLRLKTNQGKGFAVKLGAKFARGRLLLMADADAATPVEGLVLLERALAEKGRRTLGTLAANDAPQTEPGAASQAHAAAPEVCDGSREESDDGASERGSMHLPPSASTDATWRVLCRLRAVGDSGDSAGEERETGEASGEGDDGSASSAAWRTPLVAFGSRRKLEKAAIASRSWHRNFLMHAFHWCVRVVVGDSRVKDTQCGFKLFTRAAARTLFPRIHLRRWAFDVELLLLARKLRVPVAEVPVAWLEKEGSKLHVLRASFQMARDILLLKCMYAAGIWKA</sequence>
<dbReference type="STRING" id="94643.A0A2A9M8R1"/>
<dbReference type="GO" id="GO:0005789">
    <property type="term" value="C:endoplasmic reticulum membrane"/>
    <property type="evidence" value="ECO:0007669"/>
    <property type="project" value="TreeGrafter"/>
</dbReference>
<feature type="region of interest" description="Disordered" evidence="1">
    <location>
        <begin position="453"/>
        <end position="498"/>
    </location>
</feature>
<accession>A0A2A9M8R1</accession>
<dbReference type="InterPro" id="IPR029044">
    <property type="entry name" value="Nucleotide-diphossugar_trans"/>
</dbReference>
<feature type="transmembrane region" description="Helical" evidence="2">
    <location>
        <begin position="29"/>
        <end position="53"/>
    </location>
</feature>
<keyword evidence="4" id="KW-1185">Reference proteome</keyword>
<dbReference type="PANTHER" id="PTHR10859">
    <property type="entry name" value="GLYCOSYL TRANSFERASE"/>
    <property type="match status" value="1"/>
</dbReference>
<gene>
    <name evidence="3" type="ORF">BESB_069010</name>
</gene>
<dbReference type="VEuPathDB" id="ToxoDB:BESB_069010"/>
<dbReference type="EMBL" id="NWUJ01000006">
    <property type="protein sequence ID" value="PFH34868.1"/>
    <property type="molecule type" value="Genomic_DNA"/>
</dbReference>
<comment type="caution">
    <text evidence="3">The sequence shown here is derived from an EMBL/GenBank/DDBJ whole genome shotgun (WGS) entry which is preliminary data.</text>
</comment>
<dbReference type="Proteomes" id="UP000224006">
    <property type="component" value="Chromosome VI"/>
</dbReference>
<feature type="region of interest" description="Disordered" evidence="1">
    <location>
        <begin position="345"/>
        <end position="384"/>
    </location>
</feature>
<feature type="region of interest" description="Disordered" evidence="1">
    <location>
        <begin position="515"/>
        <end position="540"/>
    </location>
</feature>
<protein>
    <submittedName>
        <fullName evidence="3">Dolichyl-phosphate beta-glucosyltransferase</fullName>
    </submittedName>
</protein>
<reference evidence="3 4" key="1">
    <citation type="submission" date="2017-09" db="EMBL/GenBank/DDBJ databases">
        <title>Genome sequencing of Besnoitia besnoiti strain Bb-Ger1.</title>
        <authorList>
            <person name="Schares G."/>
            <person name="Venepally P."/>
            <person name="Lorenzi H.A."/>
        </authorList>
    </citation>
    <scope>NUCLEOTIDE SEQUENCE [LARGE SCALE GENOMIC DNA]</scope>
    <source>
        <strain evidence="3 4">Bb-Ger1</strain>
    </source>
</reference>
<dbReference type="KEGG" id="bbes:BESB_069010"/>
<evidence type="ECO:0000256" key="1">
    <source>
        <dbReference type="SAM" id="MobiDB-lite"/>
    </source>
</evidence>
<dbReference type="RefSeq" id="XP_029218877.1">
    <property type="nucleotide sequence ID" value="XM_029365294.1"/>
</dbReference>
<keyword evidence="3" id="KW-0808">Transferase</keyword>
<feature type="compositionally biased region" description="Basic and acidic residues" evidence="1">
    <location>
        <begin position="476"/>
        <end position="491"/>
    </location>
</feature>
<keyword evidence="2" id="KW-0472">Membrane</keyword>
<evidence type="ECO:0000313" key="4">
    <source>
        <dbReference type="Proteomes" id="UP000224006"/>
    </source>
</evidence>
<keyword evidence="2" id="KW-0812">Transmembrane</keyword>
<dbReference type="Gene3D" id="3.90.550.10">
    <property type="entry name" value="Spore Coat Polysaccharide Biosynthesis Protein SpsA, Chain A"/>
    <property type="match status" value="3"/>
</dbReference>
<name>A0A2A9M8R1_BESBE</name>
<dbReference type="GeneID" id="40311827"/>
<keyword evidence="2" id="KW-1133">Transmembrane helix</keyword>
<dbReference type="AlphaFoldDB" id="A0A2A9M8R1"/>
<dbReference type="OrthoDB" id="3784at2759"/>
<proteinExistence type="predicted"/>